<dbReference type="CDD" id="cd00118">
    <property type="entry name" value="LysM"/>
    <property type="match status" value="1"/>
</dbReference>
<keyword evidence="2" id="KW-0812">Transmembrane</keyword>
<dbReference type="RefSeq" id="WP_289453521.1">
    <property type="nucleotide sequence ID" value="NZ_JAUCGQ010000001.1"/>
</dbReference>
<feature type="transmembrane region" description="Helical" evidence="2">
    <location>
        <begin position="62"/>
        <end position="90"/>
    </location>
</feature>
<sequence>MTTTKRTADRARAAGATAGRAAGMGLGACVAGGTALVLGTTARGLASGPVPMQVDVAVEAAVVGVGALVAAWMAACAALAAACLALRLVGATWRTGERALHRFAPAVVRRALTVAVVGGLGAGLASAAYAADAPAPPSTGASVEAAGSTIDLGWVVTSGQDTAAADPRPGDRAAEPPAGTAVPGTPREAAAQAGSGSVPRDAPEPRGRTTTPGGTVPGGAAGGATVPGDGGRAPAADTGPDQTARGDSPRPAGMGADQLTVGEQDAPASAAAAHPLHPAGTTRSRAATGVAATAASPHPSGGPAARAATVVVRRGDSLWRIAARHLPPGADDATIAAAWPAWYAANRDTIGDDPGLLLPGQVLAVPAGVAP</sequence>
<name>A0ABT7SCW5_9CELL</name>
<feature type="domain" description="LysM" evidence="3">
    <location>
        <begin position="308"/>
        <end position="365"/>
    </location>
</feature>
<dbReference type="Pfam" id="PF01476">
    <property type="entry name" value="LysM"/>
    <property type="match status" value="1"/>
</dbReference>
<comment type="caution">
    <text evidence="4">The sequence shown here is derived from an EMBL/GenBank/DDBJ whole genome shotgun (WGS) entry which is preliminary data.</text>
</comment>
<gene>
    <name evidence="4" type="ORF">QRT04_03480</name>
</gene>
<proteinExistence type="predicted"/>
<keyword evidence="2" id="KW-0472">Membrane</keyword>
<dbReference type="EMBL" id="JAUCGQ010000001">
    <property type="protein sequence ID" value="MDM7853981.1"/>
    <property type="molecule type" value="Genomic_DNA"/>
</dbReference>
<accession>A0ABT7SCW5</accession>
<feature type="transmembrane region" description="Helical" evidence="2">
    <location>
        <begin position="21"/>
        <end position="42"/>
    </location>
</feature>
<feature type="region of interest" description="Disordered" evidence="1">
    <location>
        <begin position="160"/>
        <end position="305"/>
    </location>
</feature>
<protein>
    <submittedName>
        <fullName evidence="4">LysM peptidoglycan-binding domain-containing protein</fullName>
    </submittedName>
</protein>
<dbReference type="PANTHER" id="PTHR34700">
    <property type="entry name" value="POTASSIUM BINDING PROTEIN KBP"/>
    <property type="match status" value="1"/>
</dbReference>
<dbReference type="InterPro" id="IPR036779">
    <property type="entry name" value="LysM_dom_sf"/>
</dbReference>
<keyword evidence="5" id="KW-1185">Reference proteome</keyword>
<dbReference type="PROSITE" id="PS51782">
    <property type="entry name" value="LYSM"/>
    <property type="match status" value="1"/>
</dbReference>
<evidence type="ECO:0000256" key="1">
    <source>
        <dbReference type="SAM" id="MobiDB-lite"/>
    </source>
</evidence>
<evidence type="ECO:0000313" key="4">
    <source>
        <dbReference type="EMBL" id="MDM7853981.1"/>
    </source>
</evidence>
<feature type="transmembrane region" description="Helical" evidence="2">
    <location>
        <begin position="111"/>
        <end position="131"/>
    </location>
</feature>
<dbReference type="InterPro" id="IPR052196">
    <property type="entry name" value="Bact_Kbp"/>
</dbReference>
<evidence type="ECO:0000256" key="2">
    <source>
        <dbReference type="SAM" id="Phobius"/>
    </source>
</evidence>
<dbReference type="InterPro" id="IPR018392">
    <property type="entry name" value="LysM"/>
</dbReference>
<organism evidence="4 5">
    <name type="scientific">Cellulomonas alba</name>
    <dbReference type="NCBI Taxonomy" id="3053467"/>
    <lineage>
        <taxon>Bacteria</taxon>
        <taxon>Bacillati</taxon>
        <taxon>Actinomycetota</taxon>
        <taxon>Actinomycetes</taxon>
        <taxon>Micrococcales</taxon>
        <taxon>Cellulomonadaceae</taxon>
        <taxon>Cellulomonas</taxon>
    </lineage>
</organism>
<feature type="compositionally biased region" description="Low complexity" evidence="1">
    <location>
        <begin position="266"/>
        <end position="305"/>
    </location>
</feature>
<dbReference type="Gene3D" id="3.10.350.10">
    <property type="entry name" value="LysM domain"/>
    <property type="match status" value="1"/>
</dbReference>
<dbReference type="PANTHER" id="PTHR34700:SF4">
    <property type="entry name" value="PHAGE-LIKE ELEMENT PBSX PROTEIN XKDP"/>
    <property type="match status" value="1"/>
</dbReference>
<evidence type="ECO:0000313" key="5">
    <source>
        <dbReference type="Proteomes" id="UP001529338"/>
    </source>
</evidence>
<dbReference type="Proteomes" id="UP001529338">
    <property type="component" value="Unassembled WGS sequence"/>
</dbReference>
<evidence type="ECO:0000259" key="3">
    <source>
        <dbReference type="PROSITE" id="PS51782"/>
    </source>
</evidence>
<reference evidence="4 5" key="1">
    <citation type="submission" date="2023-06" db="EMBL/GenBank/DDBJ databases">
        <title>Cellulomonas sp. MW4 Whole genome sequence.</title>
        <authorList>
            <person name="Park S."/>
        </authorList>
    </citation>
    <scope>NUCLEOTIDE SEQUENCE [LARGE SCALE GENOMIC DNA]</scope>
    <source>
        <strain evidence="4 5">MW4</strain>
    </source>
</reference>
<keyword evidence="2" id="KW-1133">Transmembrane helix</keyword>